<dbReference type="Gene3D" id="3.40.50.300">
    <property type="entry name" value="P-loop containing nucleotide triphosphate hydrolases"/>
    <property type="match status" value="1"/>
</dbReference>
<dbReference type="PROSITE" id="PS50893">
    <property type="entry name" value="ABC_TRANSPORTER_2"/>
    <property type="match status" value="1"/>
</dbReference>
<evidence type="ECO:0000256" key="4">
    <source>
        <dbReference type="ARBA" id="ARBA00022840"/>
    </source>
</evidence>
<dbReference type="GO" id="GO:0015807">
    <property type="term" value="P:L-amino acid transport"/>
    <property type="evidence" value="ECO:0007669"/>
    <property type="project" value="TreeGrafter"/>
</dbReference>
<dbReference type="Pfam" id="PF00005">
    <property type="entry name" value="ABC_tran"/>
    <property type="match status" value="1"/>
</dbReference>
<organism evidence="7 8">
    <name type="scientific">Methylobacterium oryzihabitans</name>
    <dbReference type="NCBI Taxonomy" id="2499852"/>
    <lineage>
        <taxon>Bacteria</taxon>
        <taxon>Pseudomonadati</taxon>
        <taxon>Pseudomonadota</taxon>
        <taxon>Alphaproteobacteria</taxon>
        <taxon>Hyphomicrobiales</taxon>
        <taxon>Methylobacteriaceae</taxon>
        <taxon>Methylobacterium</taxon>
    </lineage>
</organism>
<gene>
    <name evidence="7" type="ORF">EOE48_23310</name>
</gene>
<dbReference type="RefSeq" id="WP_127733281.1">
    <property type="nucleotide sequence ID" value="NZ_SACP01000031.1"/>
</dbReference>
<dbReference type="GO" id="GO:0005524">
    <property type="term" value="F:ATP binding"/>
    <property type="evidence" value="ECO:0007669"/>
    <property type="project" value="UniProtKB-KW"/>
</dbReference>
<keyword evidence="4 7" id="KW-0067">ATP-binding</keyword>
<evidence type="ECO:0000256" key="2">
    <source>
        <dbReference type="ARBA" id="ARBA00022448"/>
    </source>
</evidence>
<dbReference type="SMART" id="SM00382">
    <property type="entry name" value="AAA"/>
    <property type="match status" value="1"/>
</dbReference>
<keyword evidence="5" id="KW-0029">Amino-acid transport</keyword>
<name>A0A437NWG7_9HYPH</name>
<evidence type="ECO:0000313" key="7">
    <source>
        <dbReference type="EMBL" id="RVU14360.1"/>
    </source>
</evidence>
<dbReference type="SUPFAM" id="SSF52540">
    <property type="entry name" value="P-loop containing nucleoside triphosphate hydrolases"/>
    <property type="match status" value="1"/>
</dbReference>
<protein>
    <submittedName>
        <fullName evidence="7">ABC transporter ATP-binding protein</fullName>
    </submittedName>
</protein>
<comment type="caution">
    <text evidence="7">The sequence shown here is derived from an EMBL/GenBank/DDBJ whole genome shotgun (WGS) entry which is preliminary data.</text>
</comment>
<accession>A0A437NWG7</accession>
<dbReference type="InterPro" id="IPR027417">
    <property type="entry name" value="P-loop_NTPase"/>
</dbReference>
<evidence type="ECO:0000256" key="1">
    <source>
        <dbReference type="ARBA" id="ARBA00005417"/>
    </source>
</evidence>
<keyword evidence="8" id="KW-1185">Reference proteome</keyword>
<evidence type="ECO:0000256" key="5">
    <source>
        <dbReference type="ARBA" id="ARBA00022970"/>
    </source>
</evidence>
<dbReference type="EMBL" id="SACP01000031">
    <property type="protein sequence ID" value="RVU14360.1"/>
    <property type="molecule type" value="Genomic_DNA"/>
</dbReference>
<dbReference type="InterPro" id="IPR017871">
    <property type="entry name" value="ABC_transporter-like_CS"/>
</dbReference>
<evidence type="ECO:0000259" key="6">
    <source>
        <dbReference type="PROSITE" id="PS50893"/>
    </source>
</evidence>
<dbReference type="OrthoDB" id="9806149at2"/>
<evidence type="ECO:0000256" key="3">
    <source>
        <dbReference type="ARBA" id="ARBA00022741"/>
    </source>
</evidence>
<evidence type="ECO:0000313" key="8">
    <source>
        <dbReference type="Proteomes" id="UP000286997"/>
    </source>
</evidence>
<sequence>MLEVAGLRAGYGATEVLRGLDLTVRAGEIVAVLGANGVGKTTLNKVLSGIVPARSGEIRFDGRAITTASSAAIVEAGLIHVPEGRKIFPNLSVRENLVLGSYRRGRARRSDNIERVFSTFPRLRERGSQAAGTLSGGEQQMLAIGRGLMAEPRLLILDEPSLGLSPLLVEEMFALVRTLNREGLPIMLVEQNVVQSLDLATRAYILENGTVALDGDAATLAADPALRRAYLGL</sequence>
<dbReference type="PANTHER" id="PTHR43820:SF4">
    <property type="entry name" value="HIGH-AFFINITY BRANCHED-CHAIN AMINO ACID TRANSPORT ATP-BINDING PROTEIN LIVF"/>
    <property type="match status" value="1"/>
</dbReference>
<dbReference type="InterPro" id="IPR003593">
    <property type="entry name" value="AAA+_ATPase"/>
</dbReference>
<dbReference type="GO" id="GO:0016887">
    <property type="term" value="F:ATP hydrolysis activity"/>
    <property type="evidence" value="ECO:0007669"/>
    <property type="project" value="InterPro"/>
</dbReference>
<keyword evidence="2" id="KW-0813">Transport</keyword>
<proteinExistence type="inferred from homology"/>
<dbReference type="InterPro" id="IPR052156">
    <property type="entry name" value="BCAA_Transport_ATP-bd_LivF"/>
</dbReference>
<dbReference type="InterPro" id="IPR003439">
    <property type="entry name" value="ABC_transporter-like_ATP-bd"/>
</dbReference>
<dbReference type="CDD" id="cd03224">
    <property type="entry name" value="ABC_TM1139_LivF_branched"/>
    <property type="match status" value="1"/>
</dbReference>
<dbReference type="PROSITE" id="PS00211">
    <property type="entry name" value="ABC_TRANSPORTER_1"/>
    <property type="match status" value="1"/>
</dbReference>
<dbReference type="Proteomes" id="UP000286997">
    <property type="component" value="Unassembled WGS sequence"/>
</dbReference>
<keyword evidence="3" id="KW-0547">Nucleotide-binding</keyword>
<reference evidence="7 8" key="1">
    <citation type="submission" date="2019-01" db="EMBL/GenBank/DDBJ databases">
        <authorList>
            <person name="Chen W.-M."/>
        </authorList>
    </citation>
    <scope>NUCLEOTIDE SEQUENCE [LARGE SCALE GENOMIC DNA]</scope>
    <source>
        <strain evidence="7 8">TER-1</strain>
    </source>
</reference>
<comment type="similarity">
    <text evidence="1">Belongs to the ABC transporter superfamily.</text>
</comment>
<dbReference type="AlphaFoldDB" id="A0A437NWG7"/>
<dbReference type="GO" id="GO:0015658">
    <property type="term" value="F:branched-chain amino acid transmembrane transporter activity"/>
    <property type="evidence" value="ECO:0007669"/>
    <property type="project" value="TreeGrafter"/>
</dbReference>
<feature type="domain" description="ABC transporter" evidence="6">
    <location>
        <begin position="2"/>
        <end position="233"/>
    </location>
</feature>
<dbReference type="PANTHER" id="PTHR43820">
    <property type="entry name" value="HIGH-AFFINITY BRANCHED-CHAIN AMINO ACID TRANSPORT ATP-BINDING PROTEIN LIVF"/>
    <property type="match status" value="1"/>
</dbReference>